<dbReference type="OrthoDB" id="4569196at2"/>
<dbReference type="InterPro" id="IPR047057">
    <property type="entry name" value="MerR_fam"/>
</dbReference>
<feature type="domain" description="HTH merR-type" evidence="3">
    <location>
        <begin position="13"/>
        <end position="79"/>
    </location>
</feature>
<dbReference type="RefSeq" id="WP_147893048.1">
    <property type="nucleotide sequence ID" value="NZ_BAAANR010000001.1"/>
</dbReference>
<dbReference type="Gene3D" id="1.10.1660.10">
    <property type="match status" value="1"/>
</dbReference>
<dbReference type="InterPro" id="IPR009061">
    <property type="entry name" value="DNA-bd_dom_put_sf"/>
</dbReference>
<feature type="coiled-coil region" evidence="2">
    <location>
        <begin position="95"/>
        <end position="122"/>
    </location>
</feature>
<protein>
    <submittedName>
        <fullName evidence="4">MerR family transcriptional regulator</fullName>
    </submittedName>
</protein>
<keyword evidence="5" id="KW-1185">Reference proteome</keyword>
<accession>A0A5C8I088</accession>
<dbReference type="EMBL" id="VRSV01000001">
    <property type="protein sequence ID" value="TXK12317.1"/>
    <property type="molecule type" value="Genomic_DNA"/>
</dbReference>
<gene>
    <name evidence="4" type="ORF">FVP77_02210</name>
</gene>
<evidence type="ECO:0000313" key="4">
    <source>
        <dbReference type="EMBL" id="TXK12317.1"/>
    </source>
</evidence>
<keyword evidence="1" id="KW-0238">DNA-binding</keyword>
<dbReference type="CDD" id="cd00592">
    <property type="entry name" value="HTH_MerR-like"/>
    <property type="match status" value="1"/>
</dbReference>
<organism evidence="4 5">
    <name type="scientific">Microbacterium hatanonis</name>
    <dbReference type="NCBI Taxonomy" id="404366"/>
    <lineage>
        <taxon>Bacteria</taxon>
        <taxon>Bacillati</taxon>
        <taxon>Actinomycetota</taxon>
        <taxon>Actinomycetes</taxon>
        <taxon>Micrococcales</taxon>
        <taxon>Microbacteriaceae</taxon>
        <taxon>Microbacterium</taxon>
    </lineage>
</organism>
<dbReference type="InterPro" id="IPR000551">
    <property type="entry name" value="MerR-type_HTH_dom"/>
</dbReference>
<dbReference type="PANTHER" id="PTHR30204">
    <property type="entry name" value="REDOX-CYCLING DRUG-SENSING TRANSCRIPTIONAL ACTIVATOR SOXR"/>
    <property type="match status" value="1"/>
</dbReference>
<dbReference type="SUPFAM" id="SSF46955">
    <property type="entry name" value="Putative DNA-binding domain"/>
    <property type="match status" value="1"/>
</dbReference>
<evidence type="ECO:0000256" key="2">
    <source>
        <dbReference type="SAM" id="Coils"/>
    </source>
</evidence>
<dbReference type="GO" id="GO:0003677">
    <property type="term" value="F:DNA binding"/>
    <property type="evidence" value="ECO:0007669"/>
    <property type="project" value="UniProtKB-KW"/>
</dbReference>
<dbReference type="AlphaFoldDB" id="A0A5C8I088"/>
<evidence type="ECO:0000256" key="1">
    <source>
        <dbReference type="ARBA" id="ARBA00023125"/>
    </source>
</evidence>
<sequence>MYPSFIPPRQVMIGDAAWFADTTPRAIRHYEQIGLLPEPERTSNGRRLYSYEVVVRLFWIRKMADAGIALNDIRRVFAAPAPAGATSDRDIVDVLEQLDADLAAQETELQRKRAAVQRMRTRGSTIGLLNDFVAQRLENLPEGSLSQAHMDNLVITERILGPLGAAIHAGRYLALAAHPALREESDRIDAAEESLDDTVSVDDPRVERVAAERHAFERALQEVIASSGQGEEDDALFDLWENLHATTTDSSGLGSHPKRRRMSAFEALGRMPYDFSPARLRCMEVVERIAADEAAAP</sequence>
<dbReference type="PANTHER" id="PTHR30204:SF93">
    <property type="entry name" value="HTH MERR-TYPE DOMAIN-CONTAINING PROTEIN"/>
    <property type="match status" value="1"/>
</dbReference>
<dbReference type="GO" id="GO:0003700">
    <property type="term" value="F:DNA-binding transcription factor activity"/>
    <property type="evidence" value="ECO:0007669"/>
    <property type="project" value="InterPro"/>
</dbReference>
<keyword evidence="2" id="KW-0175">Coiled coil</keyword>
<reference evidence="4 5" key="1">
    <citation type="submission" date="2019-08" db="EMBL/GenBank/DDBJ databases">
        <authorList>
            <person name="Dong K."/>
        </authorList>
    </citation>
    <scope>NUCLEOTIDE SEQUENCE [LARGE SCALE GENOMIC DNA]</scope>
    <source>
        <strain evidence="4 5">JCM14558</strain>
    </source>
</reference>
<dbReference type="Pfam" id="PF00376">
    <property type="entry name" value="MerR"/>
    <property type="match status" value="1"/>
</dbReference>
<proteinExistence type="predicted"/>
<dbReference type="Proteomes" id="UP000321034">
    <property type="component" value="Unassembled WGS sequence"/>
</dbReference>
<evidence type="ECO:0000313" key="5">
    <source>
        <dbReference type="Proteomes" id="UP000321034"/>
    </source>
</evidence>
<dbReference type="PROSITE" id="PS50937">
    <property type="entry name" value="HTH_MERR_2"/>
    <property type="match status" value="1"/>
</dbReference>
<comment type="caution">
    <text evidence="4">The sequence shown here is derived from an EMBL/GenBank/DDBJ whole genome shotgun (WGS) entry which is preliminary data.</text>
</comment>
<dbReference type="SMART" id="SM00422">
    <property type="entry name" value="HTH_MERR"/>
    <property type="match status" value="1"/>
</dbReference>
<name>A0A5C8I088_9MICO</name>
<evidence type="ECO:0000259" key="3">
    <source>
        <dbReference type="PROSITE" id="PS50937"/>
    </source>
</evidence>